<dbReference type="InterPro" id="IPR011240">
    <property type="entry name" value="Pesterase_YunD"/>
</dbReference>
<dbReference type="GO" id="GO:0008768">
    <property type="term" value="F:UDP-sugar diphosphatase activity"/>
    <property type="evidence" value="ECO:0007669"/>
    <property type="project" value="TreeGrafter"/>
</dbReference>
<dbReference type="Proteomes" id="UP000430975">
    <property type="component" value="Unassembled WGS sequence"/>
</dbReference>
<dbReference type="Gene3D" id="3.90.780.10">
    <property type="entry name" value="5'-Nucleotidase, C-terminal domain"/>
    <property type="match status" value="1"/>
</dbReference>
<dbReference type="GO" id="GO:0009166">
    <property type="term" value="P:nucleotide catabolic process"/>
    <property type="evidence" value="ECO:0007669"/>
    <property type="project" value="InterPro"/>
</dbReference>
<dbReference type="AlphaFoldDB" id="A0A6I2GP46"/>
<keyword evidence="1" id="KW-0732">Signal</keyword>
<keyword evidence="7" id="KW-1185">Reference proteome</keyword>
<feature type="domain" description="5'-Nucleotidase C-terminal" evidence="4">
    <location>
        <begin position="296"/>
        <end position="430"/>
    </location>
</feature>
<dbReference type="PIRSF" id="PIRSF036361">
    <property type="entry name" value="YunD"/>
    <property type="match status" value="1"/>
</dbReference>
<dbReference type="PRINTS" id="PR01607">
    <property type="entry name" value="APYRASEFAMLY"/>
</dbReference>
<evidence type="ECO:0000313" key="5">
    <source>
        <dbReference type="EMBL" id="MRI82739.1"/>
    </source>
</evidence>
<dbReference type="GO" id="GO:0000166">
    <property type="term" value="F:nucleotide binding"/>
    <property type="evidence" value="ECO:0007669"/>
    <property type="project" value="UniProtKB-KW"/>
</dbReference>
<dbReference type="Pfam" id="PF02872">
    <property type="entry name" value="5_nucleotid_C"/>
    <property type="match status" value="1"/>
</dbReference>
<dbReference type="InterPro" id="IPR006179">
    <property type="entry name" value="5_nucleotidase/apyrase"/>
</dbReference>
<evidence type="ECO:0000256" key="2">
    <source>
        <dbReference type="RuleBase" id="RU362119"/>
    </source>
</evidence>
<dbReference type="GO" id="GO:0030288">
    <property type="term" value="C:outer membrane-bounded periplasmic space"/>
    <property type="evidence" value="ECO:0007669"/>
    <property type="project" value="TreeGrafter"/>
</dbReference>
<dbReference type="Proteomes" id="UP000469870">
    <property type="component" value="Unassembled WGS sequence"/>
</dbReference>
<dbReference type="EMBL" id="WJQR01000020">
    <property type="protein sequence ID" value="MRI82739.1"/>
    <property type="molecule type" value="Genomic_DNA"/>
</dbReference>
<dbReference type="GO" id="GO:0008253">
    <property type="term" value="F:5'-nucleotidase activity"/>
    <property type="evidence" value="ECO:0007669"/>
    <property type="project" value="TreeGrafter"/>
</dbReference>
<name>A0A6I2GP46_9LACT</name>
<sequence>MKLNIIHTNDLHGHLENWPIIKQYLNLQKQFFIEKREPFLLVDIGDALDTVHPMVEATEGMIMVDLFNEAGYDVVTIGNNEGLNFTNNQLAYLYSQSRYEVALANLLDSRTYNYPKWASSIVYRDFEDLRIALIGLTAPYATYTLNQYELIDPYDALEQQLRSIQNSSRNVDVVIVLSHLGLKDDRLIAAKYPQIDLIIGGHTHHVLQDGEVVKQATIAAAGRYGEYVGLIELEIPDKQIGKLWRKTKRRIDINCHLATIEQLRDLTEIPISDSYELRGRQMLKSQKLAELPHLYTANRSEGENSFIQLALDAICDKTSTTLGVLSTGLFLSDLPKGIVTQNDLHEALPHSMHLIVMTFRGEHLIEMVEEMKSQEEDLRHRLINGMGFRGKIFGEIIFRGIEFNSKTQEWYAEGKAIVADRTYRVAAVDHYWFVPFFSTIATYGSPELLFPDFLRHVVSNYIQKKYPITTVGKD</sequence>
<dbReference type="InterPro" id="IPR036907">
    <property type="entry name" value="5'-Nucleotdase_C_sf"/>
</dbReference>
<evidence type="ECO:0000313" key="7">
    <source>
        <dbReference type="Proteomes" id="UP000430975"/>
    </source>
</evidence>
<dbReference type="RefSeq" id="WP_153862788.1">
    <property type="nucleotide sequence ID" value="NZ_WJQR01000020.1"/>
</dbReference>
<evidence type="ECO:0000259" key="3">
    <source>
        <dbReference type="Pfam" id="PF00149"/>
    </source>
</evidence>
<proteinExistence type="inferred from homology"/>
<accession>A0A6I2GP46</accession>
<evidence type="ECO:0000313" key="6">
    <source>
        <dbReference type="EMBL" id="MRI85285.1"/>
    </source>
</evidence>
<dbReference type="GO" id="GO:0046872">
    <property type="term" value="F:metal ion binding"/>
    <property type="evidence" value="ECO:0007669"/>
    <property type="project" value="InterPro"/>
</dbReference>
<keyword evidence="2" id="KW-0378">Hydrolase</keyword>
<dbReference type="PANTHER" id="PTHR11575:SF23">
    <property type="entry name" value="5-NUCLEOTIDASE FAMILY PROTEIN"/>
    <property type="match status" value="1"/>
</dbReference>
<protein>
    <submittedName>
        <fullName evidence="6">Bifunctional metallophosphatase/5'-nucleotidase</fullName>
    </submittedName>
</protein>
<dbReference type="InterPro" id="IPR006146">
    <property type="entry name" value="5'-Nucleotdase_CS"/>
</dbReference>
<dbReference type="CDD" id="cd00845">
    <property type="entry name" value="MPP_UshA_N_like"/>
    <property type="match status" value="1"/>
</dbReference>
<dbReference type="InterPro" id="IPR008334">
    <property type="entry name" value="5'-Nucleotdase_C"/>
</dbReference>
<dbReference type="SUPFAM" id="SSF56300">
    <property type="entry name" value="Metallo-dependent phosphatases"/>
    <property type="match status" value="1"/>
</dbReference>
<dbReference type="Pfam" id="PF00149">
    <property type="entry name" value="Metallophos"/>
    <property type="match status" value="1"/>
</dbReference>
<dbReference type="SUPFAM" id="SSF55816">
    <property type="entry name" value="5'-nucleotidase (syn. UDP-sugar hydrolase), C-terminal domain"/>
    <property type="match status" value="1"/>
</dbReference>
<evidence type="ECO:0000313" key="8">
    <source>
        <dbReference type="Proteomes" id="UP000469870"/>
    </source>
</evidence>
<dbReference type="PROSITE" id="PS00785">
    <property type="entry name" value="5_NUCLEOTIDASE_1"/>
    <property type="match status" value="1"/>
</dbReference>
<evidence type="ECO:0000256" key="1">
    <source>
        <dbReference type="ARBA" id="ARBA00022729"/>
    </source>
</evidence>
<dbReference type="EMBL" id="WJQS01000003">
    <property type="protein sequence ID" value="MRI85285.1"/>
    <property type="molecule type" value="Genomic_DNA"/>
</dbReference>
<keyword evidence="2" id="KW-0547">Nucleotide-binding</keyword>
<dbReference type="Gene3D" id="3.60.21.10">
    <property type="match status" value="1"/>
</dbReference>
<reference evidence="7 8" key="1">
    <citation type="submission" date="2019-11" db="EMBL/GenBank/DDBJ databases">
        <title>Characterisation of Fundicoccus ignavus gen. nov. sp. nov., a novel genus of the family Aerococcaceae isolated from bulk tank milk.</title>
        <authorList>
            <person name="Siebert A."/>
            <person name="Huptas C."/>
            <person name="Wenning M."/>
            <person name="Scherer S."/>
            <person name="Doll E.V."/>
        </authorList>
    </citation>
    <scope>NUCLEOTIDE SEQUENCE [LARGE SCALE GENOMIC DNA]</scope>
    <source>
        <strain evidence="5 8">DSM 109653</strain>
        <strain evidence="6 7">WS4759</strain>
    </source>
</reference>
<comment type="similarity">
    <text evidence="2">Belongs to the 5'-nucleotidase family.</text>
</comment>
<dbReference type="InterPro" id="IPR029052">
    <property type="entry name" value="Metallo-depent_PP-like"/>
</dbReference>
<organism evidence="6 7">
    <name type="scientific">Fundicoccus ignavus</name>
    <dbReference type="NCBI Taxonomy" id="2664442"/>
    <lineage>
        <taxon>Bacteria</taxon>
        <taxon>Bacillati</taxon>
        <taxon>Bacillota</taxon>
        <taxon>Bacilli</taxon>
        <taxon>Lactobacillales</taxon>
        <taxon>Aerococcaceae</taxon>
        <taxon>Fundicoccus</taxon>
    </lineage>
</organism>
<dbReference type="InterPro" id="IPR004843">
    <property type="entry name" value="Calcineurin-like_PHP"/>
</dbReference>
<gene>
    <name evidence="6" type="ORF">GIY09_05270</name>
    <name evidence="5" type="ORF">GIY11_12065</name>
</gene>
<comment type="caution">
    <text evidence="6">The sequence shown here is derived from an EMBL/GenBank/DDBJ whole genome shotgun (WGS) entry which is preliminary data.</text>
</comment>
<evidence type="ECO:0000259" key="4">
    <source>
        <dbReference type="Pfam" id="PF02872"/>
    </source>
</evidence>
<dbReference type="PANTHER" id="PTHR11575">
    <property type="entry name" value="5'-NUCLEOTIDASE-RELATED"/>
    <property type="match status" value="1"/>
</dbReference>
<feature type="domain" description="Calcineurin-like phosphoesterase" evidence="3">
    <location>
        <begin position="4"/>
        <end position="205"/>
    </location>
</feature>